<evidence type="ECO:0000313" key="3">
    <source>
        <dbReference type="Proteomes" id="UP000004994"/>
    </source>
</evidence>
<dbReference type="PaxDb" id="4081-Solyc10g009470.1.1"/>
<sequence>MYCGRRFYSSQAIAAHTRCHFKDGWVKGTPQRNFFVSFFDFQHDFTLISSIPQPDAHSANVERFPPSLTSSSRGQPQVPMHHLRLPDANTLCAFKASLNKEEEEVILILRDFPETEKRIKKAKH</sequence>
<organism evidence="2">
    <name type="scientific">Solanum lycopersicum</name>
    <name type="common">Tomato</name>
    <name type="synonym">Lycopersicon esculentum</name>
    <dbReference type="NCBI Taxonomy" id="4081"/>
    <lineage>
        <taxon>Eukaryota</taxon>
        <taxon>Viridiplantae</taxon>
        <taxon>Streptophyta</taxon>
        <taxon>Embryophyta</taxon>
        <taxon>Tracheophyta</taxon>
        <taxon>Spermatophyta</taxon>
        <taxon>Magnoliopsida</taxon>
        <taxon>eudicotyledons</taxon>
        <taxon>Gunneridae</taxon>
        <taxon>Pentapetalae</taxon>
        <taxon>asterids</taxon>
        <taxon>lamiids</taxon>
        <taxon>Solanales</taxon>
        <taxon>Solanaceae</taxon>
        <taxon>Solanoideae</taxon>
        <taxon>Solaneae</taxon>
        <taxon>Solanum</taxon>
        <taxon>Solanum subgen. Lycopersicon</taxon>
    </lineage>
</organism>
<keyword evidence="3" id="KW-1185">Reference proteome</keyword>
<dbReference type="AlphaFoldDB" id="K4CYC3"/>
<dbReference type="InParanoid" id="K4CYC3"/>
<accession>K4CYC3</accession>
<name>K4CYC3_SOLLC</name>
<dbReference type="Gramene" id="Solyc10g009470.1.1">
    <property type="protein sequence ID" value="Solyc10g009470.1.1"/>
    <property type="gene ID" value="Solyc10g009470.1"/>
</dbReference>
<evidence type="ECO:0000313" key="2">
    <source>
        <dbReference type="EnsemblPlants" id="Solyc10g009470.1.1"/>
    </source>
</evidence>
<dbReference type="EnsemblPlants" id="Solyc10g009470.1.1">
    <property type="protein sequence ID" value="Solyc10g009470.1.1"/>
    <property type="gene ID" value="Solyc10g009470.1"/>
</dbReference>
<reference evidence="2" key="1">
    <citation type="journal article" date="2012" name="Nature">
        <title>The tomato genome sequence provides insights into fleshy fruit evolution.</title>
        <authorList>
            <consortium name="Tomato Genome Consortium"/>
        </authorList>
    </citation>
    <scope>NUCLEOTIDE SEQUENCE [LARGE SCALE GENOMIC DNA]</scope>
    <source>
        <strain evidence="2">cv. Heinz 1706</strain>
    </source>
</reference>
<feature type="region of interest" description="Disordered" evidence="1">
    <location>
        <begin position="56"/>
        <end position="79"/>
    </location>
</feature>
<dbReference type="HOGENOM" id="CLU_116492_0_0_1"/>
<evidence type="ECO:0008006" key="4">
    <source>
        <dbReference type="Google" id="ProtNLM"/>
    </source>
</evidence>
<reference evidence="2" key="2">
    <citation type="submission" date="2015-06" db="UniProtKB">
        <authorList>
            <consortium name="EnsemblPlants"/>
        </authorList>
    </citation>
    <scope>IDENTIFICATION</scope>
    <source>
        <strain evidence="2">cv. Heinz 1706</strain>
    </source>
</reference>
<dbReference type="Proteomes" id="UP000004994">
    <property type="component" value="Chromosome 10"/>
</dbReference>
<protein>
    <recommendedName>
        <fullName evidence="4">C2H2-type domain-containing protein</fullName>
    </recommendedName>
</protein>
<dbReference type="PhylomeDB" id="K4CYC3"/>
<proteinExistence type="predicted"/>
<evidence type="ECO:0000256" key="1">
    <source>
        <dbReference type="SAM" id="MobiDB-lite"/>
    </source>
</evidence>